<evidence type="ECO:0000256" key="3">
    <source>
        <dbReference type="PIRSR" id="PIRSR004848-1"/>
    </source>
</evidence>
<sequence>MSTVEYNLSELRKEIVPYKPIIIAVTKYFGADKLIEAYNDGLRDFGENRVQDALEKFGSLPEEIKQNSRFHLIGHLQSNKVKKAVGSFDLIHSIDSLKLATSVSEHALAKGIVQKILLQVNNANEEGKSGFSVDDLKRDFSQIIALKGIKVEGLMNIAPIAAENELKVLFKGMRDLKEELQTTYSYELKELSMGMSNDYKTALEYGATMIRIGRKLFT</sequence>
<dbReference type="HAMAP" id="MF_02087">
    <property type="entry name" value="PLP_homeostasis"/>
    <property type="match status" value="1"/>
</dbReference>
<evidence type="ECO:0000313" key="6">
    <source>
        <dbReference type="EMBL" id="HIU91908.1"/>
    </source>
</evidence>
<evidence type="ECO:0000256" key="2">
    <source>
        <dbReference type="HAMAP-Rule" id="MF_02087"/>
    </source>
</evidence>
<dbReference type="SUPFAM" id="SSF51419">
    <property type="entry name" value="PLP-binding barrel"/>
    <property type="match status" value="1"/>
</dbReference>
<name>A0A9D1MZJ5_9CLOT</name>
<dbReference type="CDD" id="cd00635">
    <property type="entry name" value="PLPDE_III_YBL036c_like"/>
    <property type="match status" value="1"/>
</dbReference>
<reference evidence="6" key="2">
    <citation type="journal article" date="2021" name="PeerJ">
        <title>Extensive microbial diversity within the chicken gut microbiome revealed by metagenomics and culture.</title>
        <authorList>
            <person name="Gilroy R."/>
            <person name="Ravi A."/>
            <person name="Getino M."/>
            <person name="Pursley I."/>
            <person name="Horton D.L."/>
            <person name="Alikhan N.F."/>
            <person name="Baker D."/>
            <person name="Gharbi K."/>
            <person name="Hall N."/>
            <person name="Watson M."/>
            <person name="Adriaenssens E.M."/>
            <person name="Foster-Nyarko E."/>
            <person name="Jarju S."/>
            <person name="Secka A."/>
            <person name="Antonio M."/>
            <person name="Oren A."/>
            <person name="Chaudhuri R.R."/>
            <person name="La Ragione R."/>
            <person name="Hildebrand F."/>
            <person name="Pallen M.J."/>
        </authorList>
    </citation>
    <scope>NUCLEOTIDE SEQUENCE</scope>
    <source>
        <strain evidence="6">CHK154-7741</strain>
    </source>
</reference>
<dbReference type="Proteomes" id="UP000886748">
    <property type="component" value="Unassembled WGS sequence"/>
</dbReference>
<feature type="modified residue" description="N6-(pyridoxal phosphate)lysine" evidence="2 3">
    <location>
        <position position="27"/>
    </location>
</feature>
<dbReference type="EMBL" id="DVOD01000015">
    <property type="protein sequence ID" value="HIU91908.1"/>
    <property type="molecule type" value="Genomic_DNA"/>
</dbReference>
<comment type="similarity">
    <text evidence="2 4">Belongs to the pyridoxal phosphate-binding protein YggS/PROSC family.</text>
</comment>
<dbReference type="NCBIfam" id="TIGR00044">
    <property type="entry name" value="YggS family pyridoxal phosphate-dependent enzyme"/>
    <property type="match status" value="1"/>
</dbReference>
<keyword evidence="1 2" id="KW-0663">Pyridoxal phosphate</keyword>
<dbReference type="GO" id="GO:0030170">
    <property type="term" value="F:pyridoxal phosphate binding"/>
    <property type="evidence" value="ECO:0007669"/>
    <property type="project" value="UniProtKB-UniRule"/>
</dbReference>
<dbReference type="Pfam" id="PF01168">
    <property type="entry name" value="Ala_racemase_N"/>
    <property type="match status" value="1"/>
</dbReference>
<accession>A0A9D1MZJ5</accession>
<proteinExistence type="inferred from homology"/>
<evidence type="ECO:0000313" key="7">
    <source>
        <dbReference type="Proteomes" id="UP000886748"/>
    </source>
</evidence>
<dbReference type="AlphaFoldDB" id="A0A9D1MZJ5"/>
<dbReference type="PANTHER" id="PTHR10146:SF14">
    <property type="entry name" value="PYRIDOXAL PHOSPHATE HOMEOSTASIS PROTEIN"/>
    <property type="match status" value="1"/>
</dbReference>
<comment type="caution">
    <text evidence="6">The sequence shown here is derived from an EMBL/GenBank/DDBJ whole genome shotgun (WGS) entry which is preliminary data.</text>
</comment>
<dbReference type="PANTHER" id="PTHR10146">
    <property type="entry name" value="PROLINE SYNTHETASE CO-TRANSCRIBED BACTERIAL HOMOLOG PROTEIN"/>
    <property type="match status" value="1"/>
</dbReference>
<evidence type="ECO:0000259" key="5">
    <source>
        <dbReference type="Pfam" id="PF01168"/>
    </source>
</evidence>
<reference evidence="6" key="1">
    <citation type="submission" date="2020-10" db="EMBL/GenBank/DDBJ databases">
        <authorList>
            <person name="Gilroy R."/>
        </authorList>
    </citation>
    <scope>NUCLEOTIDE SEQUENCE</scope>
    <source>
        <strain evidence="6">CHK154-7741</strain>
    </source>
</reference>
<organism evidence="6 7">
    <name type="scientific">Candidatus Limenecus avicola</name>
    <dbReference type="NCBI Taxonomy" id="2840847"/>
    <lineage>
        <taxon>Bacteria</taxon>
        <taxon>Bacillati</taxon>
        <taxon>Bacillota</taxon>
        <taxon>Clostridia</taxon>
        <taxon>Eubacteriales</taxon>
        <taxon>Clostridiaceae</taxon>
        <taxon>Clostridiaceae incertae sedis</taxon>
        <taxon>Candidatus Limenecus</taxon>
    </lineage>
</organism>
<gene>
    <name evidence="6" type="ORF">IAD26_02105</name>
</gene>
<dbReference type="InterPro" id="IPR001608">
    <property type="entry name" value="Ala_racemase_N"/>
</dbReference>
<dbReference type="InterPro" id="IPR029066">
    <property type="entry name" value="PLP-binding_barrel"/>
</dbReference>
<evidence type="ECO:0000256" key="1">
    <source>
        <dbReference type="ARBA" id="ARBA00022898"/>
    </source>
</evidence>
<comment type="function">
    <text evidence="2">Pyridoxal 5'-phosphate (PLP)-binding protein, which is involved in PLP homeostasis.</text>
</comment>
<comment type="cofactor">
    <cofactor evidence="3">
        <name>pyridoxal 5'-phosphate</name>
        <dbReference type="ChEBI" id="CHEBI:597326"/>
    </cofactor>
</comment>
<evidence type="ECO:0000256" key="4">
    <source>
        <dbReference type="RuleBase" id="RU004514"/>
    </source>
</evidence>
<dbReference type="InterPro" id="IPR011078">
    <property type="entry name" value="PyrdxlP_homeostasis"/>
</dbReference>
<feature type="domain" description="Alanine racemase N-terminal" evidence="5">
    <location>
        <begin position="3"/>
        <end position="216"/>
    </location>
</feature>
<dbReference type="Gene3D" id="3.20.20.10">
    <property type="entry name" value="Alanine racemase"/>
    <property type="match status" value="1"/>
</dbReference>
<protein>
    <recommendedName>
        <fullName evidence="2">Pyridoxal phosphate homeostasis protein</fullName>
        <shortName evidence="2">PLP homeostasis protein</shortName>
    </recommendedName>
</protein>
<dbReference type="PIRSF" id="PIRSF004848">
    <property type="entry name" value="YBL036c_PLPDEIII"/>
    <property type="match status" value="1"/>
</dbReference>